<reference evidence="1 2" key="1">
    <citation type="journal article" date="2015" name="Genome Biol. Evol.">
        <title>Comparative Genomics of a Bacterivorous Green Alga Reveals Evolutionary Causalities and Consequences of Phago-Mixotrophic Mode of Nutrition.</title>
        <authorList>
            <person name="Burns J.A."/>
            <person name="Paasch A."/>
            <person name="Narechania A."/>
            <person name="Kim E."/>
        </authorList>
    </citation>
    <scope>NUCLEOTIDE SEQUENCE [LARGE SCALE GENOMIC DNA]</scope>
    <source>
        <strain evidence="1 2">PLY_AMNH</strain>
    </source>
</reference>
<organism evidence="1 2">
    <name type="scientific">Cymbomonas tetramitiformis</name>
    <dbReference type="NCBI Taxonomy" id="36881"/>
    <lineage>
        <taxon>Eukaryota</taxon>
        <taxon>Viridiplantae</taxon>
        <taxon>Chlorophyta</taxon>
        <taxon>Pyramimonadophyceae</taxon>
        <taxon>Pyramimonadales</taxon>
        <taxon>Pyramimonadaceae</taxon>
        <taxon>Cymbomonas</taxon>
    </lineage>
</organism>
<keyword evidence="2" id="KW-1185">Reference proteome</keyword>
<evidence type="ECO:0000313" key="2">
    <source>
        <dbReference type="Proteomes" id="UP001190700"/>
    </source>
</evidence>
<dbReference type="EMBL" id="LGRX02012385">
    <property type="protein sequence ID" value="KAK3267482.1"/>
    <property type="molecule type" value="Genomic_DNA"/>
</dbReference>
<evidence type="ECO:0000313" key="1">
    <source>
        <dbReference type="EMBL" id="KAK3267482.1"/>
    </source>
</evidence>
<name>A0AAE0L0K4_9CHLO</name>
<sequence length="147" mass="16467">MASRSAWRKKTLAEDLLQREVIVKKLVVHAGCSFEVAQHRDALLYEHMRSGRYEPKPHQFKCPKCLGTAVVVASAEVTMSIVEKMAAVELQLKETLGADVKLLPADVGPHRAVRLGREQPWRALTSPQVEWKDGAMGDLPDRIEWGN</sequence>
<dbReference type="AlphaFoldDB" id="A0AAE0L0K4"/>
<proteinExistence type="predicted"/>
<accession>A0AAE0L0K4</accession>
<comment type="caution">
    <text evidence="1">The sequence shown here is derived from an EMBL/GenBank/DDBJ whole genome shotgun (WGS) entry which is preliminary data.</text>
</comment>
<gene>
    <name evidence="1" type="ORF">CYMTET_23964</name>
</gene>
<dbReference type="Proteomes" id="UP001190700">
    <property type="component" value="Unassembled WGS sequence"/>
</dbReference>
<protein>
    <submittedName>
        <fullName evidence="1">Uncharacterized protein</fullName>
    </submittedName>
</protein>